<keyword evidence="6 7" id="KW-0472">Membrane</keyword>
<feature type="transmembrane region" description="Helical" evidence="7">
    <location>
        <begin position="268"/>
        <end position="290"/>
    </location>
</feature>
<sequence>MTVPMIYGMILLMTFGLVDTFFVSLLGTDELAAISFTFPVTFTVISLNIGLGIGTSAVIGRYLGRGEQHLAHEFGTGALMLAFLLVGGLCLIGWLTIDPIFLALGATAQEMPHIRDYMGTWYLAGIMLAMPMVGNSVLRGAGDTKTPSKIMAAGGLINALLDPLLIFGWGPVPAMGIQGAALATLIAWIVGVITIIYLLAFRRKLILARLLTWPEFRASSRAILHIGLPAAGANMLTPLAGGVLTAIVAGFGTEAVAAWGVGNRLESLASIIVLALSMSLPPFISQNFGAGKLHRVAEAYRLAIRFVLVWQFVMFAVLWIASGLLAGLFAKEAQVAELIGLFLSVVPLGYGLQGVIILSNSSFNAMHKPMSALGLSTARLFIFFVPLSYFGSLLFGLHGMFWAGIVANLLTAGLAYSWFNRVIKAELNAGVTA</sequence>
<proteinExistence type="predicted"/>
<comment type="caution">
    <text evidence="8">The sequence shown here is derived from an EMBL/GenBank/DDBJ whole genome shotgun (WGS) entry which is preliminary data.</text>
</comment>
<feature type="transmembrane region" description="Helical" evidence="7">
    <location>
        <begin position="401"/>
        <end position="419"/>
    </location>
</feature>
<protein>
    <submittedName>
        <fullName evidence="8">MATE family efflux transporter</fullName>
    </submittedName>
</protein>
<feature type="transmembrane region" description="Helical" evidence="7">
    <location>
        <begin position="74"/>
        <end position="97"/>
    </location>
</feature>
<dbReference type="NCBIfam" id="TIGR00797">
    <property type="entry name" value="matE"/>
    <property type="match status" value="1"/>
</dbReference>
<dbReference type="PANTHER" id="PTHR43549">
    <property type="entry name" value="MULTIDRUG RESISTANCE PROTEIN YPNP-RELATED"/>
    <property type="match status" value="1"/>
</dbReference>
<feature type="transmembrane region" description="Helical" evidence="7">
    <location>
        <begin position="302"/>
        <end position="326"/>
    </location>
</feature>
<dbReference type="InterPro" id="IPR052031">
    <property type="entry name" value="Membrane_Transporter-Flippase"/>
</dbReference>
<comment type="subcellular location">
    <subcellularLocation>
        <location evidence="1">Cell inner membrane</location>
        <topology evidence="1">Multi-pass membrane protein</topology>
    </subcellularLocation>
</comment>
<gene>
    <name evidence="8" type="ORF">ACFP85_11120</name>
</gene>
<dbReference type="Pfam" id="PF01554">
    <property type="entry name" value="MatE"/>
    <property type="match status" value="2"/>
</dbReference>
<evidence type="ECO:0000313" key="9">
    <source>
        <dbReference type="Proteomes" id="UP001596364"/>
    </source>
</evidence>
<keyword evidence="2" id="KW-0813">Transport</keyword>
<feature type="transmembrane region" description="Helical" evidence="7">
    <location>
        <begin position="176"/>
        <end position="201"/>
    </location>
</feature>
<dbReference type="RefSeq" id="WP_131259680.1">
    <property type="nucleotide sequence ID" value="NZ_JBHSUS010000001.1"/>
</dbReference>
<evidence type="ECO:0000256" key="2">
    <source>
        <dbReference type="ARBA" id="ARBA00022448"/>
    </source>
</evidence>
<keyword evidence="3" id="KW-1003">Cell membrane</keyword>
<dbReference type="Proteomes" id="UP001596364">
    <property type="component" value="Unassembled WGS sequence"/>
</dbReference>
<feature type="transmembrane region" description="Helical" evidence="7">
    <location>
        <begin position="150"/>
        <end position="170"/>
    </location>
</feature>
<evidence type="ECO:0000256" key="4">
    <source>
        <dbReference type="ARBA" id="ARBA00022692"/>
    </source>
</evidence>
<keyword evidence="4 7" id="KW-0812">Transmembrane</keyword>
<keyword evidence="9" id="KW-1185">Reference proteome</keyword>
<feature type="transmembrane region" description="Helical" evidence="7">
    <location>
        <begin position="32"/>
        <end position="53"/>
    </location>
</feature>
<feature type="transmembrane region" description="Helical" evidence="7">
    <location>
        <begin position="7"/>
        <end position="26"/>
    </location>
</feature>
<name>A0ABW1XKW3_9ALTE</name>
<dbReference type="PANTHER" id="PTHR43549:SF3">
    <property type="entry name" value="MULTIDRUG RESISTANCE PROTEIN YPNP-RELATED"/>
    <property type="match status" value="1"/>
</dbReference>
<accession>A0ABW1XKW3</accession>
<dbReference type="PIRSF" id="PIRSF006603">
    <property type="entry name" value="DinF"/>
    <property type="match status" value="1"/>
</dbReference>
<evidence type="ECO:0000256" key="5">
    <source>
        <dbReference type="ARBA" id="ARBA00022989"/>
    </source>
</evidence>
<evidence type="ECO:0000256" key="1">
    <source>
        <dbReference type="ARBA" id="ARBA00004429"/>
    </source>
</evidence>
<dbReference type="InterPro" id="IPR002528">
    <property type="entry name" value="MATE_fam"/>
</dbReference>
<feature type="transmembrane region" description="Helical" evidence="7">
    <location>
        <begin position="370"/>
        <end position="389"/>
    </location>
</feature>
<organism evidence="8 9">
    <name type="scientific">Pseudobowmanella zhangzhouensis</name>
    <dbReference type="NCBI Taxonomy" id="1537679"/>
    <lineage>
        <taxon>Bacteria</taxon>
        <taxon>Pseudomonadati</taxon>
        <taxon>Pseudomonadota</taxon>
        <taxon>Gammaproteobacteria</taxon>
        <taxon>Alteromonadales</taxon>
        <taxon>Alteromonadaceae</taxon>
    </lineage>
</organism>
<evidence type="ECO:0000313" key="8">
    <source>
        <dbReference type="EMBL" id="MFC6440694.1"/>
    </source>
</evidence>
<evidence type="ECO:0000256" key="6">
    <source>
        <dbReference type="ARBA" id="ARBA00023136"/>
    </source>
</evidence>
<evidence type="ECO:0000256" key="3">
    <source>
        <dbReference type="ARBA" id="ARBA00022475"/>
    </source>
</evidence>
<keyword evidence="5 7" id="KW-1133">Transmembrane helix</keyword>
<evidence type="ECO:0000256" key="7">
    <source>
        <dbReference type="SAM" id="Phobius"/>
    </source>
</evidence>
<dbReference type="InterPro" id="IPR048279">
    <property type="entry name" value="MdtK-like"/>
</dbReference>
<feature type="transmembrane region" description="Helical" evidence="7">
    <location>
        <begin position="338"/>
        <end position="358"/>
    </location>
</feature>
<feature type="transmembrane region" description="Helical" evidence="7">
    <location>
        <begin position="117"/>
        <end position="138"/>
    </location>
</feature>
<feature type="transmembrane region" description="Helical" evidence="7">
    <location>
        <begin position="222"/>
        <end position="248"/>
    </location>
</feature>
<reference evidence="9" key="1">
    <citation type="journal article" date="2019" name="Int. J. Syst. Evol. Microbiol.">
        <title>The Global Catalogue of Microorganisms (GCM) 10K type strain sequencing project: providing services to taxonomists for standard genome sequencing and annotation.</title>
        <authorList>
            <consortium name="The Broad Institute Genomics Platform"/>
            <consortium name="The Broad Institute Genome Sequencing Center for Infectious Disease"/>
            <person name="Wu L."/>
            <person name="Ma J."/>
        </authorList>
    </citation>
    <scope>NUCLEOTIDE SEQUENCE [LARGE SCALE GENOMIC DNA]</scope>
    <source>
        <strain evidence="9">CGMCC 1.16031</strain>
    </source>
</reference>
<dbReference type="EMBL" id="JBHSUS010000001">
    <property type="protein sequence ID" value="MFC6440694.1"/>
    <property type="molecule type" value="Genomic_DNA"/>
</dbReference>